<dbReference type="AlphaFoldDB" id="T1I8W6"/>
<accession>T1I8W6</accession>
<dbReference type="GO" id="GO:0003677">
    <property type="term" value="F:DNA binding"/>
    <property type="evidence" value="ECO:0007669"/>
    <property type="project" value="InterPro"/>
</dbReference>
<dbReference type="Pfam" id="PF02944">
    <property type="entry name" value="BESS"/>
    <property type="match status" value="1"/>
</dbReference>
<dbReference type="InterPro" id="IPR004210">
    <property type="entry name" value="BESS_motif"/>
</dbReference>
<dbReference type="VEuPathDB" id="VectorBase:RPRC012738"/>
<evidence type="ECO:0000313" key="2">
    <source>
        <dbReference type="Proteomes" id="UP000015103"/>
    </source>
</evidence>
<reference evidence="1" key="1">
    <citation type="submission" date="2015-05" db="UniProtKB">
        <authorList>
            <consortium name="EnsemblMetazoa"/>
        </authorList>
    </citation>
    <scope>IDENTIFICATION</scope>
</reference>
<evidence type="ECO:0000313" key="1">
    <source>
        <dbReference type="EnsemblMetazoa" id="RPRC012738-PA"/>
    </source>
</evidence>
<keyword evidence="2" id="KW-1185">Reference proteome</keyword>
<dbReference type="Proteomes" id="UP000015103">
    <property type="component" value="Unassembled WGS sequence"/>
</dbReference>
<dbReference type="EMBL" id="ACPB03008237">
    <property type="status" value="NOT_ANNOTATED_CDS"/>
    <property type="molecule type" value="Genomic_DNA"/>
</dbReference>
<dbReference type="InParanoid" id="T1I8W6"/>
<sequence length="104" mass="11933">MDLIDSDQDMLSDLTESILLELPAVPSSEPVNDEQNEVNQQRLKLRKIPDIKIVEEEECDDMLFLRSVLPYMSNLPLVQKLKLRGEINAAVMRACGIFYKCFFA</sequence>
<name>T1I8W6_RHOPR</name>
<proteinExistence type="predicted"/>
<protein>
    <submittedName>
        <fullName evidence="1">BESS domain-containing protein</fullName>
    </submittedName>
</protein>
<dbReference type="HOGENOM" id="CLU_2253349_0_0_1"/>
<dbReference type="EnsemblMetazoa" id="RPRC012738-RA">
    <property type="protein sequence ID" value="RPRC012738-PA"/>
    <property type="gene ID" value="RPRC012738"/>
</dbReference>
<organism evidence="1 2">
    <name type="scientific">Rhodnius prolixus</name>
    <name type="common">Triatomid bug</name>
    <dbReference type="NCBI Taxonomy" id="13249"/>
    <lineage>
        <taxon>Eukaryota</taxon>
        <taxon>Metazoa</taxon>
        <taxon>Ecdysozoa</taxon>
        <taxon>Arthropoda</taxon>
        <taxon>Hexapoda</taxon>
        <taxon>Insecta</taxon>
        <taxon>Pterygota</taxon>
        <taxon>Neoptera</taxon>
        <taxon>Paraneoptera</taxon>
        <taxon>Hemiptera</taxon>
        <taxon>Heteroptera</taxon>
        <taxon>Panheteroptera</taxon>
        <taxon>Cimicomorpha</taxon>
        <taxon>Reduviidae</taxon>
        <taxon>Triatominae</taxon>
        <taxon>Rhodnius</taxon>
    </lineage>
</organism>